<sequence>DRVYLKTTGSVEKGLSHLIELWANGASDHLYEIEVPKHLAKTKLGGLVGKLLE</sequence>
<dbReference type="EMBL" id="BARV01020165">
    <property type="protein sequence ID" value="GAI24302.1"/>
    <property type="molecule type" value="Genomic_DNA"/>
</dbReference>
<proteinExistence type="predicted"/>
<dbReference type="AlphaFoldDB" id="X1LY34"/>
<reference evidence="1" key="1">
    <citation type="journal article" date="2014" name="Front. Microbiol.">
        <title>High frequency of phylogenetically diverse reductive dehalogenase-homologous genes in deep subseafloor sedimentary metagenomes.</title>
        <authorList>
            <person name="Kawai M."/>
            <person name="Futagami T."/>
            <person name="Toyoda A."/>
            <person name="Takaki Y."/>
            <person name="Nishi S."/>
            <person name="Hori S."/>
            <person name="Arai W."/>
            <person name="Tsubouchi T."/>
            <person name="Morono Y."/>
            <person name="Uchiyama I."/>
            <person name="Ito T."/>
            <person name="Fujiyama A."/>
            <person name="Inagaki F."/>
            <person name="Takami H."/>
        </authorList>
    </citation>
    <scope>NUCLEOTIDE SEQUENCE</scope>
    <source>
        <strain evidence="1">Expedition CK06-06</strain>
    </source>
</reference>
<feature type="non-terminal residue" evidence="1">
    <location>
        <position position="1"/>
    </location>
</feature>
<gene>
    <name evidence="1" type="ORF">S06H3_33729</name>
</gene>
<accession>X1LY34</accession>
<protein>
    <submittedName>
        <fullName evidence="1">Uncharacterized protein</fullName>
    </submittedName>
</protein>
<evidence type="ECO:0000313" key="1">
    <source>
        <dbReference type="EMBL" id="GAI24302.1"/>
    </source>
</evidence>
<name>X1LY34_9ZZZZ</name>
<comment type="caution">
    <text evidence="1">The sequence shown here is derived from an EMBL/GenBank/DDBJ whole genome shotgun (WGS) entry which is preliminary data.</text>
</comment>
<organism evidence="1">
    <name type="scientific">marine sediment metagenome</name>
    <dbReference type="NCBI Taxonomy" id="412755"/>
    <lineage>
        <taxon>unclassified sequences</taxon>
        <taxon>metagenomes</taxon>
        <taxon>ecological metagenomes</taxon>
    </lineage>
</organism>